<keyword evidence="4" id="KW-0456">Lyase</keyword>
<keyword evidence="5" id="KW-0704">Schiff base</keyword>
<dbReference type="InterPro" id="IPR013785">
    <property type="entry name" value="Aldolase_TIM"/>
</dbReference>
<dbReference type="EC" id="4.1.2.4" evidence="3"/>
<protein>
    <recommendedName>
        <fullName evidence="3">deoxyribose-phosphate aldolase</fullName>
        <ecNumber evidence="3">4.1.2.4</ecNumber>
    </recommendedName>
    <alternativeName>
        <fullName evidence="7">2-deoxy-D-ribose 5-phosphate aldolase</fullName>
    </alternativeName>
    <alternativeName>
        <fullName evidence="6">Phosphodeoxyriboaldolase</fullName>
    </alternativeName>
</protein>
<dbReference type="NCBIfam" id="TIGR00126">
    <property type="entry name" value="deoC"/>
    <property type="match status" value="1"/>
</dbReference>
<dbReference type="PANTHER" id="PTHR10889:SF3">
    <property type="entry name" value="DEOXYRIBOSE-PHOSPHATE ALDOLASE"/>
    <property type="match status" value="1"/>
</dbReference>
<dbReference type="InterPro" id="IPR002915">
    <property type="entry name" value="DeoC/FbaB/LacD_aldolase"/>
</dbReference>
<sequence length="319" mass="35603">MATACAPLEFSRDLIEPVELDDEDIQEARSYVDGRFHELTGQERCRAALQIVRCLDLTSLRATDTAADVEDLLDRAVRPINSIFPSKYGCLINCAAVCVYPSLVSDLVKYRKQNYPNTGVKVATVAGGFPSGQYLLETKKLEVQLAVDDGADEVDVVINRGYAVKNCWDQIYWELVNMRMKCPPHVRMKTILSVGDLPSSSDVYRASMVAMLAGSDFIKTSTGKDEANAQFNHTYPMCLAIRDFFKKFQRRVGFKAAGGIKSLDDALIHFLLVEHMLGDEWIKEDLFRVGASSLLKEIVHSLTDLPKGFSIGEFLKDND</sequence>
<dbReference type="GO" id="GO:0016052">
    <property type="term" value="P:carbohydrate catabolic process"/>
    <property type="evidence" value="ECO:0007669"/>
    <property type="project" value="TreeGrafter"/>
</dbReference>
<name>A0A5S6R222_TRIMR</name>
<evidence type="ECO:0000256" key="4">
    <source>
        <dbReference type="ARBA" id="ARBA00023239"/>
    </source>
</evidence>
<dbReference type="AlphaFoldDB" id="A0A5S6R222"/>
<evidence type="ECO:0000256" key="1">
    <source>
        <dbReference type="ARBA" id="ARBA00004816"/>
    </source>
</evidence>
<dbReference type="Pfam" id="PF01791">
    <property type="entry name" value="DeoC"/>
    <property type="match status" value="1"/>
</dbReference>
<evidence type="ECO:0000256" key="3">
    <source>
        <dbReference type="ARBA" id="ARBA00012515"/>
    </source>
</evidence>
<evidence type="ECO:0000256" key="6">
    <source>
        <dbReference type="ARBA" id="ARBA00031814"/>
    </source>
</evidence>
<evidence type="ECO:0000313" key="9">
    <source>
        <dbReference type="Proteomes" id="UP000046395"/>
    </source>
</evidence>
<keyword evidence="9" id="KW-1185">Reference proteome</keyword>
<dbReference type="Proteomes" id="UP000046395">
    <property type="component" value="Unassembled WGS sequence"/>
</dbReference>
<dbReference type="GO" id="GO:0046386">
    <property type="term" value="P:deoxyribose phosphate catabolic process"/>
    <property type="evidence" value="ECO:0007669"/>
    <property type="project" value="UniProtKB-UniPathway"/>
</dbReference>
<evidence type="ECO:0000256" key="8">
    <source>
        <dbReference type="ARBA" id="ARBA00048791"/>
    </source>
</evidence>
<evidence type="ECO:0000313" key="10">
    <source>
        <dbReference type="WBParaSite" id="TMUE_3000013530.1"/>
    </source>
</evidence>
<dbReference type="WBParaSite" id="TMUE_3000013530.1">
    <property type="protein sequence ID" value="TMUE_3000013530.1"/>
    <property type="gene ID" value="WBGene00301967"/>
</dbReference>
<dbReference type="InterPro" id="IPR011343">
    <property type="entry name" value="DeoC"/>
</dbReference>
<comment type="similarity">
    <text evidence="2">Belongs to the DeoC/FbaB aldolase family. DeoC type 2 subfamily.</text>
</comment>
<dbReference type="GO" id="GO:0009264">
    <property type="term" value="P:deoxyribonucleotide catabolic process"/>
    <property type="evidence" value="ECO:0007669"/>
    <property type="project" value="InterPro"/>
</dbReference>
<reference evidence="10" key="1">
    <citation type="submission" date="2019-12" db="UniProtKB">
        <authorList>
            <consortium name="WormBaseParasite"/>
        </authorList>
    </citation>
    <scope>IDENTIFICATION</scope>
</reference>
<dbReference type="PANTHER" id="PTHR10889">
    <property type="entry name" value="DEOXYRIBOSE-PHOSPHATE ALDOLASE"/>
    <property type="match status" value="1"/>
</dbReference>
<organism evidence="9 10">
    <name type="scientific">Trichuris muris</name>
    <name type="common">Mouse whipworm</name>
    <dbReference type="NCBI Taxonomy" id="70415"/>
    <lineage>
        <taxon>Eukaryota</taxon>
        <taxon>Metazoa</taxon>
        <taxon>Ecdysozoa</taxon>
        <taxon>Nematoda</taxon>
        <taxon>Enoplea</taxon>
        <taxon>Dorylaimia</taxon>
        <taxon>Trichinellida</taxon>
        <taxon>Trichuridae</taxon>
        <taxon>Trichuris</taxon>
    </lineage>
</organism>
<dbReference type="UniPathway" id="UPA00002">
    <property type="reaction ID" value="UER00468"/>
</dbReference>
<comment type="catalytic activity">
    <reaction evidence="8">
        <text>2-deoxy-D-ribose 5-phosphate = D-glyceraldehyde 3-phosphate + acetaldehyde</text>
        <dbReference type="Rhea" id="RHEA:12821"/>
        <dbReference type="ChEBI" id="CHEBI:15343"/>
        <dbReference type="ChEBI" id="CHEBI:59776"/>
        <dbReference type="ChEBI" id="CHEBI:62877"/>
        <dbReference type="EC" id="4.1.2.4"/>
    </reaction>
</comment>
<dbReference type="SUPFAM" id="SSF51569">
    <property type="entry name" value="Aldolase"/>
    <property type="match status" value="1"/>
</dbReference>
<proteinExistence type="inferred from homology"/>
<dbReference type="GO" id="GO:0004139">
    <property type="term" value="F:deoxyribose-phosphate aldolase activity"/>
    <property type="evidence" value="ECO:0007669"/>
    <property type="project" value="UniProtKB-EC"/>
</dbReference>
<accession>A0A5S6R222</accession>
<comment type="pathway">
    <text evidence="1">Carbohydrate degradation; 2-deoxy-D-ribose 1-phosphate degradation; D-glyceraldehyde 3-phosphate and acetaldehyde from 2-deoxy-alpha-D-ribose 1-phosphate: step 2/2.</text>
</comment>
<dbReference type="SMART" id="SM01133">
    <property type="entry name" value="DeoC"/>
    <property type="match status" value="1"/>
</dbReference>
<dbReference type="Gene3D" id="3.20.20.70">
    <property type="entry name" value="Aldolase class I"/>
    <property type="match status" value="1"/>
</dbReference>
<evidence type="ECO:0000256" key="5">
    <source>
        <dbReference type="ARBA" id="ARBA00023270"/>
    </source>
</evidence>
<evidence type="ECO:0000256" key="2">
    <source>
        <dbReference type="ARBA" id="ARBA00009473"/>
    </source>
</evidence>
<dbReference type="GO" id="GO:0005737">
    <property type="term" value="C:cytoplasm"/>
    <property type="evidence" value="ECO:0007669"/>
    <property type="project" value="InterPro"/>
</dbReference>
<evidence type="ECO:0000256" key="7">
    <source>
        <dbReference type="ARBA" id="ARBA00032755"/>
    </source>
</evidence>
<dbReference type="STRING" id="70415.A0A5S6R222"/>